<dbReference type="GO" id="GO:0005730">
    <property type="term" value="C:nucleolus"/>
    <property type="evidence" value="ECO:0007669"/>
    <property type="project" value="UniProtKB-SubCell"/>
</dbReference>
<dbReference type="CDD" id="cd04178">
    <property type="entry name" value="Nucleostemin_like"/>
    <property type="match status" value="1"/>
</dbReference>
<evidence type="ECO:0000259" key="7">
    <source>
        <dbReference type="PROSITE" id="PS51721"/>
    </source>
</evidence>
<dbReference type="InterPro" id="IPR023179">
    <property type="entry name" value="GTP-bd_ortho_bundle_sf"/>
</dbReference>
<dbReference type="GO" id="GO:0051239">
    <property type="term" value="P:regulation of multicellular organismal process"/>
    <property type="evidence" value="ECO:0007669"/>
    <property type="project" value="UniProtKB-ARBA"/>
</dbReference>
<dbReference type="InterPro" id="IPR027417">
    <property type="entry name" value="P-loop_NTPase"/>
</dbReference>
<keyword evidence="8" id="KW-0378">Hydrolase</keyword>
<dbReference type="AlphaFoldDB" id="A0A167HSY5"/>
<dbReference type="PANTHER" id="PTHR11089:SF30">
    <property type="entry name" value="GUANINE NUCLEOTIDE-BINDING PROTEIN-LIKE 3 HOMOLOG"/>
    <property type="match status" value="1"/>
</dbReference>
<dbReference type="GO" id="GO:0005525">
    <property type="term" value="F:GTP binding"/>
    <property type="evidence" value="ECO:0007669"/>
    <property type="project" value="UniProtKB-KW"/>
</dbReference>
<dbReference type="PRINTS" id="PR00326">
    <property type="entry name" value="GTP1OBG"/>
</dbReference>
<evidence type="ECO:0000256" key="4">
    <source>
        <dbReference type="ARBA" id="ARBA00023134"/>
    </source>
</evidence>
<dbReference type="PANTHER" id="PTHR11089">
    <property type="entry name" value="GTP-BINDING PROTEIN-RELATED"/>
    <property type="match status" value="1"/>
</dbReference>
<organism evidence="8 9">
    <name type="scientific">Calocera viscosa (strain TUFC12733)</name>
    <dbReference type="NCBI Taxonomy" id="1330018"/>
    <lineage>
        <taxon>Eukaryota</taxon>
        <taxon>Fungi</taxon>
        <taxon>Dikarya</taxon>
        <taxon>Basidiomycota</taxon>
        <taxon>Agaricomycotina</taxon>
        <taxon>Dacrymycetes</taxon>
        <taxon>Dacrymycetales</taxon>
        <taxon>Dacrymycetaceae</taxon>
        <taxon>Calocera</taxon>
    </lineage>
</organism>
<protein>
    <submittedName>
        <fullName evidence="8">p-loop containing nucleoside triphosphate hydrolase protein</fullName>
    </submittedName>
</protein>
<evidence type="ECO:0000313" key="9">
    <source>
        <dbReference type="Proteomes" id="UP000076738"/>
    </source>
</evidence>
<dbReference type="Gene3D" id="3.40.50.300">
    <property type="entry name" value="P-loop containing nucleotide triphosphate hydrolases"/>
    <property type="match status" value="1"/>
</dbReference>
<dbReference type="SUPFAM" id="SSF52540">
    <property type="entry name" value="P-loop containing nucleoside triphosphate hydrolases"/>
    <property type="match status" value="1"/>
</dbReference>
<dbReference type="EMBL" id="KV417316">
    <property type="protein sequence ID" value="KZO91950.1"/>
    <property type="molecule type" value="Genomic_DNA"/>
</dbReference>
<dbReference type="Gene3D" id="1.10.1580.10">
    <property type="match status" value="1"/>
</dbReference>
<gene>
    <name evidence="8" type="ORF">CALVIDRAFT_541438</name>
</gene>
<evidence type="ECO:0000256" key="5">
    <source>
        <dbReference type="ARBA" id="ARBA00023242"/>
    </source>
</evidence>
<feature type="region of interest" description="Disordered" evidence="6">
    <location>
        <begin position="528"/>
        <end position="556"/>
    </location>
</feature>
<dbReference type="InterPro" id="IPR030378">
    <property type="entry name" value="G_CP_dom"/>
</dbReference>
<evidence type="ECO:0000313" key="8">
    <source>
        <dbReference type="EMBL" id="KZO91950.1"/>
    </source>
</evidence>
<keyword evidence="5" id="KW-0539">Nucleus</keyword>
<comment type="subcellular location">
    <subcellularLocation>
        <location evidence="1">Nucleus</location>
        <location evidence="1">Nucleolus</location>
    </subcellularLocation>
</comment>
<dbReference type="OrthoDB" id="444945at2759"/>
<evidence type="ECO:0000256" key="3">
    <source>
        <dbReference type="ARBA" id="ARBA00023054"/>
    </source>
</evidence>
<proteinExistence type="predicted"/>
<dbReference type="InterPro" id="IPR006073">
    <property type="entry name" value="GTP-bd"/>
</dbReference>
<feature type="region of interest" description="Disordered" evidence="6">
    <location>
        <begin position="366"/>
        <end position="395"/>
    </location>
</feature>
<name>A0A167HSY5_CALVF</name>
<dbReference type="GO" id="GO:0016787">
    <property type="term" value="F:hydrolase activity"/>
    <property type="evidence" value="ECO:0007669"/>
    <property type="project" value="UniProtKB-KW"/>
</dbReference>
<keyword evidence="2" id="KW-0547">Nucleotide-binding</keyword>
<dbReference type="Pfam" id="PF01926">
    <property type="entry name" value="MMR_HSR1"/>
    <property type="match status" value="1"/>
</dbReference>
<feature type="region of interest" description="Disordered" evidence="6">
    <location>
        <begin position="1"/>
        <end position="34"/>
    </location>
</feature>
<accession>A0A167HSY5</accession>
<reference evidence="8 9" key="1">
    <citation type="journal article" date="2016" name="Mol. Biol. Evol.">
        <title>Comparative Genomics of Early-Diverging Mushroom-Forming Fungi Provides Insights into the Origins of Lignocellulose Decay Capabilities.</title>
        <authorList>
            <person name="Nagy L.G."/>
            <person name="Riley R."/>
            <person name="Tritt A."/>
            <person name="Adam C."/>
            <person name="Daum C."/>
            <person name="Floudas D."/>
            <person name="Sun H."/>
            <person name="Yadav J.S."/>
            <person name="Pangilinan J."/>
            <person name="Larsson K.H."/>
            <person name="Matsuura K."/>
            <person name="Barry K."/>
            <person name="Labutti K."/>
            <person name="Kuo R."/>
            <person name="Ohm R.A."/>
            <person name="Bhattacharya S.S."/>
            <person name="Shirouzu T."/>
            <person name="Yoshinaga Y."/>
            <person name="Martin F.M."/>
            <person name="Grigoriev I.V."/>
            <person name="Hibbett D.S."/>
        </authorList>
    </citation>
    <scope>NUCLEOTIDE SEQUENCE [LARGE SCALE GENOMIC DNA]</scope>
    <source>
        <strain evidence="8 9">TUFC12733</strain>
    </source>
</reference>
<keyword evidence="4" id="KW-0342">GTP-binding</keyword>
<evidence type="ECO:0000256" key="2">
    <source>
        <dbReference type="ARBA" id="ARBA00022741"/>
    </source>
</evidence>
<sequence length="556" mass="60554">MANAGKLNGKRKVKGLPQPKALKKDPGVPKIAFGRQNHGKHVDITPTYQQHPRADIPEASSSYVADATLGRVDNSLKAYMREFRKVLDLSDVVIQVLDARDPLGSRSKLVEMAVRSNAGEGKRLILVMNKIDLVPRDNVEAWLKYLRHEFPTVAFKSSTQEQRSNLGQKRGRAISGRDPSSECLGADSLVQLLKNYSRSLNLKTSVTVGVVGFPNVGKSSLINSLKRARVCGVAATPGHTRVAQEIILDKNVKLLDCPGIVFATGNDVYGGESAEVTSRNEAEVLLRNVVKVELVEDPVRPLGVILSRCKPEYLQQLYQIPPYKDAHEFLIMLALSRGRLGKGGKPDLDTAARSVLRDWNTGKISYHTEPPKVHPSSKPSEVPVQATAGTTSSTDVGQASIVKEWGAAFDLAGLLEEADKEVFEGAKEMIVDDPVTEDVTPTSAPSNVTPIVATISNTPPSSRKRHRSLSVDSDEEISVVARSDSALAVERPMKRLKLREDKKSRINPHELSTLASSSPLNRAKLRKAAKQTKRNEARSNSGATSLVEQLNSLGMA</sequence>
<dbReference type="PROSITE" id="PS51721">
    <property type="entry name" value="G_CP"/>
    <property type="match status" value="1"/>
</dbReference>
<evidence type="ECO:0000256" key="1">
    <source>
        <dbReference type="ARBA" id="ARBA00004604"/>
    </source>
</evidence>
<dbReference type="STRING" id="1330018.A0A167HSY5"/>
<dbReference type="InterPro" id="IPR050755">
    <property type="entry name" value="TRAFAC_YlqF/YawG_RiboMat"/>
</dbReference>
<dbReference type="GO" id="GO:0050793">
    <property type="term" value="P:regulation of developmental process"/>
    <property type="evidence" value="ECO:0007669"/>
    <property type="project" value="UniProtKB-ARBA"/>
</dbReference>
<evidence type="ECO:0000256" key="6">
    <source>
        <dbReference type="SAM" id="MobiDB-lite"/>
    </source>
</evidence>
<keyword evidence="9" id="KW-1185">Reference proteome</keyword>
<dbReference type="FunFam" id="1.10.1580.10:FF:000002">
    <property type="entry name" value="Guanine nucleotide-binding protein-like 3 (nucleolar)-like"/>
    <property type="match status" value="1"/>
</dbReference>
<dbReference type="FunFam" id="3.40.50.300:FF:000571">
    <property type="entry name" value="Guanine nucleotide-binding protein-like NSN1"/>
    <property type="match status" value="1"/>
</dbReference>
<keyword evidence="3" id="KW-0175">Coiled coil</keyword>
<feature type="compositionally biased region" description="Polar residues" evidence="6">
    <location>
        <begin position="538"/>
        <end position="556"/>
    </location>
</feature>
<feature type="domain" description="CP-type G" evidence="7">
    <location>
        <begin position="80"/>
        <end position="263"/>
    </location>
</feature>
<dbReference type="Proteomes" id="UP000076738">
    <property type="component" value="Unassembled WGS sequence"/>
</dbReference>